<reference evidence="1 2" key="1">
    <citation type="submission" date="2015-06" db="EMBL/GenBank/DDBJ databases">
        <title>Genome sequence of the organohalide-respiring Dehalogenimonas alkenigignens type strain (IP3-3T).</title>
        <authorList>
            <person name="Key T.A."/>
            <person name="Richmond D.P."/>
            <person name="Bowman K.S."/>
            <person name="Cho Y.-J."/>
            <person name="Chun J."/>
            <person name="da Costa M.S."/>
            <person name="Rainey F.A."/>
            <person name="Moe W.M."/>
        </authorList>
    </citation>
    <scope>NUCLEOTIDE SEQUENCE [LARGE SCALE GENOMIC DNA]</scope>
    <source>
        <strain evidence="1 2">IP3-3</strain>
    </source>
</reference>
<proteinExistence type="predicted"/>
<evidence type="ECO:0000313" key="2">
    <source>
        <dbReference type="Proteomes" id="UP000053947"/>
    </source>
</evidence>
<dbReference type="AlphaFoldDB" id="A0A0W0GHI4"/>
<dbReference type="STRING" id="1217799.DEALK_08600"/>
<evidence type="ECO:0008006" key="3">
    <source>
        <dbReference type="Google" id="ProtNLM"/>
    </source>
</evidence>
<accession>A0A0W0GHI4</accession>
<dbReference type="PATRIC" id="fig|1217799.6.peg.884"/>
<dbReference type="Proteomes" id="UP000053947">
    <property type="component" value="Unassembled WGS sequence"/>
</dbReference>
<sequence length="128" mass="13981">MDNVLSKKMLIKSGFHGAVLSAPPGYIQRLGLMVETGFSGQTGLDFIQAFIKEKNDLPSLVPAIVKALKPEGLLWLTYPKGTSKVDTDLNRDILWAEMANYGLAGVAIISIDDTWSAMRFRPADKVGK</sequence>
<name>A0A0W0GHI4_9CHLR</name>
<keyword evidence="2" id="KW-1185">Reference proteome</keyword>
<dbReference type="EMBL" id="LFDV01000002">
    <property type="protein sequence ID" value="KTB48015.1"/>
    <property type="molecule type" value="Genomic_DNA"/>
</dbReference>
<gene>
    <name evidence="1" type="ORF">DEALK_08600</name>
</gene>
<organism evidence="1 2">
    <name type="scientific">Dehalogenimonas alkenigignens</name>
    <dbReference type="NCBI Taxonomy" id="1217799"/>
    <lineage>
        <taxon>Bacteria</taxon>
        <taxon>Bacillati</taxon>
        <taxon>Chloroflexota</taxon>
        <taxon>Dehalococcoidia</taxon>
        <taxon>Dehalococcoidales</taxon>
        <taxon>Dehalococcoidaceae</taxon>
        <taxon>Dehalogenimonas</taxon>
    </lineage>
</organism>
<protein>
    <recommendedName>
        <fullName evidence="3">DUF3052 domain-containing protein</fullName>
    </recommendedName>
</protein>
<comment type="caution">
    <text evidence="1">The sequence shown here is derived from an EMBL/GenBank/DDBJ whole genome shotgun (WGS) entry which is preliminary data.</text>
</comment>
<evidence type="ECO:0000313" key="1">
    <source>
        <dbReference type="EMBL" id="KTB48015.1"/>
    </source>
</evidence>